<comment type="subcellular location">
    <subcellularLocation>
        <location evidence="7">Cell membrane</location>
        <topology evidence="7">Single-pass membrane protein</topology>
    </subcellularLocation>
</comment>
<dbReference type="EC" id="4.2.2.29" evidence="7"/>
<dbReference type="HAMAP" id="MF_02065">
    <property type="entry name" value="MltG"/>
    <property type="match status" value="1"/>
</dbReference>
<comment type="catalytic activity">
    <reaction evidence="7">
        <text>a peptidoglycan chain = a peptidoglycan chain with N-acetyl-1,6-anhydromuramyl-[peptide] at the reducing end + a peptidoglycan chain with N-acetylglucosamine at the non-reducing end.</text>
        <dbReference type="EC" id="4.2.2.29"/>
    </reaction>
</comment>
<comment type="caution">
    <text evidence="8">The sequence shown here is derived from an EMBL/GenBank/DDBJ whole genome shotgun (WGS) entry which is preliminary data.</text>
</comment>
<keyword evidence="1 7" id="KW-1003">Cell membrane</keyword>
<protein>
    <recommendedName>
        <fullName evidence="7">Endolytic murein transglycosylase</fullName>
        <ecNumber evidence="7">4.2.2.29</ecNumber>
    </recommendedName>
    <alternativeName>
        <fullName evidence="7">Peptidoglycan lytic transglycosylase</fullName>
    </alternativeName>
    <alternativeName>
        <fullName evidence="7">Peptidoglycan polymerization terminase</fullName>
    </alternativeName>
</protein>
<dbReference type="PANTHER" id="PTHR30518">
    <property type="entry name" value="ENDOLYTIC MUREIN TRANSGLYCOSYLASE"/>
    <property type="match status" value="1"/>
</dbReference>
<dbReference type="InterPro" id="IPR003770">
    <property type="entry name" value="MLTG-like"/>
</dbReference>
<dbReference type="AlphaFoldDB" id="A0A1G2DAG9"/>
<organism evidence="8 9">
    <name type="scientific">Candidatus Lloydbacteria bacterium RIFCSPHIGHO2_02_FULL_54_17</name>
    <dbReference type="NCBI Taxonomy" id="1798664"/>
    <lineage>
        <taxon>Bacteria</taxon>
        <taxon>Candidatus Lloydiibacteriota</taxon>
    </lineage>
</organism>
<reference evidence="8 9" key="1">
    <citation type="journal article" date="2016" name="Nat. Commun.">
        <title>Thousands of microbial genomes shed light on interconnected biogeochemical processes in an aquifer system.</title>
        <authorList>
            <person name="Anantharaman K."/>
            <person name="Brown C.T."/>
            <person name="Hug L.A."/>
            <person name="Sharon I."/>
            <person name="Castelle C.J."/>
            <person name="Probst A.J."/>
            <person name="Thomas B.C."/>
            <person name="Singh A."/>
            <person name="Wilkins M.J."/>
            <person name="Karaoz U."/>
            <person name="Brodie E.L."/>
            <person name="Williams K.H."/>
            <person name="Hubbard S.S."/>
            <person name="Banfield J.F."/>
        </authorList>
    </citation>
    <scope>NUCLEOTIDE SEQUENCE [LARGE SCALE GENOMIC DNA]</scope>
</reference>
<gene>
    <name evidence="7" type="primary">mltG</name>
    <name evidence="8" type="ORF">A3C93_02870</name>
</gene>
<evidence type="ECO:0000256" key="5">
    <source>
        <dbReference type="ARBA" id="ARBA00023239"/>
    </source>
</evidence>
<keyword evidence="6 7" id="KW-0961">Cell wall biogenesis/degradation</keyword>
<accession>A0A1G2DAG9</accession>
<comment type="function">
    <text evidence="7">Functions as a peptidoglycan terminase that cleaves nascent peptidoglycan strands endolytically to terminate their elongation.</text>
</comment>
<feature type="transmembrane region" description="Helical" evidence="7">
    <location>
        <begin position="13"/>
        <end position="36"/>
    </location>
</feature>
<dbReference type="GO" id="GO:0071555">
    <property type="term" value="P:cell wall organization"/>
    <property type="evidence" value="ECO:0007669"/>
    <property type="project" value="UniProtKB-KW"/>
</dbReference>
<name>A0A1G2DAG9_9BACT</name>
<dbReference type="Proteomes" id="UP000178636">
    <property type="component" value="Unassembled WGS sequence"/>
</dbReference>
<evidence type="ECO:0000256" key="1">
    <source>
        <dbReference type="ARBA" id="ARBA00022475"/>
    </source>
</evidence>
<comment type="similarity">
    <text evidence="7">Belongs to the transglycosylase MltG family.</text>
</comment>
<dbReference type="STRING" id="1798664.A3C93_02870"/>
<evidence type="ECO:0000256" key="2">
    <source>
        <dbReference type="ARBA" id="ARBA00022692"/>
    </source>
</evidence>
<dbReference type="GO" id="GO:0005886">
    <property type="term" value="C:plasma membrane"/>
    <property type="evidence" value="ECO:0007669"/>
    <property type="project" value="UniProtKB-SubCell"/>
</dbReference>
<evidence type="ECO:0000256" key="6">
    <source>
        <dbReference type="ARBA" id="ARBA00023316"/>
    </source>
</evidence>
<evidence type="ECO:0000313" key="8">
    <source>
        <dbReference type="EMBL" id="OGZ10614.1"/>
    </source>
</evidence>
<dbReference type="Gene3D" id="3.30.1490.480">
    <property type="entry name" value="Endolytic murein transglycosylase"/>
    <property type="match status" value="1"/>
</dbReference>
<dbReference type="PANTHER" id="PTHR30518:SF2">
    <property type="entry name" value="ENDOLYTIC MUREIN TRANSGLYCOSYLASE"/>
    <property type="match status" value="1"/>
</dbReference>
<feature type="site" description="Important for catalytic activity" evidence="7">
    <location>
        <position position="215"/>
    </location>
</feature>
<dbReference type="GO" id="GO:0008932">
    <property type="term" value="F:lytic endotransglycosylase activity"/>
    <property type="evidence" value="ECO:0007669"/>
    <property type="project" value="UniProtKB-UniRule"/>
</dbReference>
<keyword evidence="4 7" id="KW-0472">Membrane</keyword>
<proteinExistence type="inferred from homology"/>
<dbReference type="Pfam" id="PF02618">
    <property type="entry name" value="YceG"/>
    <property type="match status" value="1"/>
</dbReference>
<dbReference type="GO" id="GO:0009252">
    <property type="term" value="P:peptidoglycan biosynthetic process"/>
    <property type="evidence" value="ECO:0007669"/>
    <property type="project" value="UniProtKB-UniRule"/>
</dbReference>
<keyword evidence="3 7" id="KW-1133">Transmembrane helix</keyword>
<dbReference type="EMBL" id="MHLO01000049">
    <property type="protein sequence ID" value="OGZ10614.1"/>
    <property type="molecule type" value="Genomic_DNA"/>
</dbReference>
<keyword evidence="2 7" id="KW-0812">Transmembrane</keyword>
<evidence type="ECO:0000256" key="7">
    <source>
        <dbReference type="HAMAP-Rule" id="MF_02065"/>
    </source>
</evidence>
<evidence type="ECO:0000256" key="4">
    <source>
        <dbReference type="ARBA" id="ARBA00023136"/>
    </source>
</evidence>
<evidence type="ECO:0000256" key="3">
    <source>
        <dbReference type="ARBA" id="ARBA00022989"/>
    </source>
</evidence>
<evidence type="ECO:0000313" key="9">
    <source>
        <dbReference type="Proteomes" id="UP000178636"/>
    </source>
</evidence>
<keyword evidence="5 7" id="KW-0456">Lyase</keyword>
<dbReference type="NCBIfam" id="TIGR00247">
    <property type="entry name" value="endolytic transglycosylase MltG"/>
    <property type="match status" value="1"/>
</dbReference>
<sequence length="328" mass="35991">MLPIDAAPPRRRFCLKCFVGSAVIIFVTLSIGWFALASRAPSDFPSGLVMEIPYGDGLRTVARTLAEQRVIRSPFAFLVLARSTGVEKKISAGTYLFDSPMTLFAVVDKLASGEHDVERLRITLPEGTSVAGMGRAFVATLPSFNGAEFAALTQGSEGYLFPDTYFFFSNATSGPIVETLKANFLKKTDALYNEALAGGKSWSDIIIMASIIEEEAATPKDRRIVSGILWKRMERGMLLGVDAPFAYDIGKTSAALTTEDLQVDSPYNTYRHKGLPPTPISNPGLDAIDAALHPETSLYYYYLSDKAGTIHYAKTFDEHKVNKEKYLR</sequence>